<gene>
    <name evidence="15" type="primary">MCD4</name>
    <name evidence="15" type="ORF">K7432_003641</name>
</gene>
<feature type="transmembrane region" description="Helical" evidence="13">
    <location>
        <begin position="520"/>
        <end position="537"/>
    </location>
</feature>
<dbReference type="Pfam" id="PF04987">
    <property type="entry name" value="PigN"/>
    <property type="match status" value="1"/>
</dbReference>
<keyword evidence="11" id="KW-0325">Glycoprotein</keyword>
<keyword evidence="7 13" id="KW-0812">Transmembrane</keyword>
<dbReference type="InterPro" id="IPR037671">
    <property type="entry name" value="PIGN_N"/>
</dbReference>
<evidence type="ECO:0000256" key="6">
    <source>
        <dbReference type="ARBA" id="ARBA00022679"/>
    </source>
</evidence>
<feature type="domain" description="GPI ethanolamine phosphate transferase 1 C-terminal" evidence="14">
    <location>
        <begin position="435"/>
        <end position="900"/>
    </location>
</feature>
<evidence type="ECO:0000256" key="11">
    <source>
        <dbReference type="ARBA" id="ARBA00023180"/>
    </source>
</evidence>
<accession>A0ABR2WZN3</accession>
<feature type="transmembrane region" description="Helical" evidence="13">
    <location>
        <begin position="494"/>
        <end position="514"/>
    </location>
</feature>
<evidence type="ECO:0000256" key="2">
    <source>
        <dbReference type="ARBA" id="ARBA00004687"/>
    </source>
</evidence>
<dbReference type="InterPro" id="IPR017852">
    <property type="entry name" value="GPI_EtnP_transferase_1_C"/>
</dbReference>
<feature type="transmembrane region" description="Helical" evidence="13">
    <location>
        <begin position="456"/>
        <end position="473"/>
    </location>
</feature>
<keyword evidence="16" id="KW-1185">Reference proteome</keyword>
<feature type="transmembrane region" description="Helical" evidence="13">
    <location>
        <begin position="631"/>
        <end position="651"/>
    </location>
</feature>
<dbReference type="SUPFAM" id="SSF53649">
    <property type="entry name" value="Alkaline phosphatase-like"/>
    <property type="match status" value="1"/>
</dbReference>
<feature type="transmembrane region" description="Helical" evidence="13">
    <location>
        <begin position="871"/>
        <end position="893"/>
    </location>
</feature>
<dbReference type="InterPro" id="IPR007070">
    <property type="entry name" value="GPI_EtnP_transferase_1"/>
</dbReference>
<dbReference type="PANTHER" id="PTHR12250:SF0">
    <property type="entry name" value="GPI ETHANOLAMINE PHOSPHATE TRANSFERASE 1"/>
    <property type="match status" value="1"/>
</dbReference>
<dbReference type="InterPro" id="IPR017850">
    <property type="entry name" value="Alkaline_phosphatase_core_sf"/>
</dbReference>
<evidence type="ECO:0000256" key="5">
    <source>
        <dbReference type="ARBA" id="ARBA00022502"/>
    </source>
</evidence>
<name>A0ABR2WZN3_9FUNG</name>
<comment type="similarity">
    <text evidence="3 13">Belongs to the PIGG/PIGN/PIGO family. PIGN subfamily.</text>
</comment>
<feature type="transmembrane region" description="Helical" evidence="13">
    <location>
        <begin position="579"/>
        <end position="595"/>
    </location>
</feature>
<comment type="subcellular location">
    <subcellularLocation>
        <location evidence="1 13">Endoplasmic reticulum membrane</location>
        <topology evidence="1 13">Multi-pass membrane protein</topology>
    </subcellularLocation>
</comment>
<evidence type="ECO:0000256" key="10">
    <source>
        <dbReference type="ARBA" id="ARBA00023136"/>
    </source>
</evidence>
<evidence type="ECO:0000256" key="8">
    <source>
        <dbReference type="ARBA" id="ARBA00022824"/>
    </source>
</evidence>
<keyword evidence="10 13" id="KW-0472">Membrane</keyword>
<keyword evidence="6 13" id="KW-0808">Transferase</keyword>
<dbReference type="EC" id="2.-.-.-" evidence="13"/>
<evidence type="ECO:0000256" key="1">
    <source>
        <dbReference type="ARBA" id="ARBA00004477"/>
    </source>
</evidence>
<feature type="transmembrane region" description="Helical" evidence="13">
    <location>
        <begin position="802"/>
        <end position="821"/>
    </location>
</feature>
<evidence type="ECO:0000259" key="14">
    <source>
        <dbReference type="Pfam" id="PF04987"/>
    </source>
</evidence>
<feature type="transmembrane region" description="Helical" evidence="13">
    <location>
        <begin position="7"/>
        <end position="28"/>
    </location>
</feature>
<feature type="transmembrane region" description="Helical" evidence="13">
    <location>
        <begin position="913"/>
        <end position="937"/>
    </location>
</feature>
<dbReference type="PANTHER" id="PTHR12250">
    <property type="entry name" value="PHOSPHATIDYLINOSITOL GLYCAN, CLASS N"/>
    <property type="match status" value="1"/>
</dbReference>
<evidence type="ECO:0000256" key="12">
    <source>
        <dbReference type="ARBA" id="ARBA00024850"/>
    </source>
</evidence>
<keyword evidence="8 13" id="KW-0256">Endoplasmic reticulum</keyword>
<comment type="pathway">
    <text evidence="2 13">Glycolipid biosynthesis; glycosylphosphatidylinositol-anchor biosynthesis.</text>
</comment>
<evidence type="ECO:0000313" key="15">
    <source>
        <dbReference type="EMBL" id="KAK9766927.1"/>
    </source>
</evidence>
<comment type="caution">
    <text evidence="15">The sequence shown here is derived from an EMBL/GenBank/DDBJ whole genome shotgun (WGS) entry which is preliminary data.</text>
</comment>
<keyword evidence="9 13" id="KW-1133">Transmembrane helix</keyword>
<feature type="transmembrane region" description="Helical" evidence="13">
    <location>
        <begin position="841"/>
        <end position="859"/>
    </location>
</feature>
<feature type="transmembrane region" description="Helical" evidence="13">
    <location>
        <begin position="663"/>
        <end position="681"/>
    </location>
</feature>
<sequence length="947" mass="107165">MKVTGTSLLILGIVFHAIYLWSIFDIYFTSPLVHGMTPHQVNAPPPAERLVLFVADGLRADRLYQVKYRKEAYTFAPYLRDIIQNNGTWGVSHTRVPTESRPGHVAIIAGFYEDVSAVTKGWKMNPVNFDSVFNQSRHTWSYGSPDILPMFSHGASDPDKVETFMYAAEDEDFSRDATELDQWVFEQFTDLFTRAKSDDNLRKKLHEDKIVFFLHLLGLDTNGHAYKPESDEYLNNIKYVDQGIQKMVEMVEEFYNHDGKTSYILTADHGMGNRGSHGDGHPDNTRTPLIAWGAGIKKPNHENPSGHDDFSADWDLGNVQRNDVKQADIAPLMASLVGLNYPVNSVGVLPLNYLENTAKFKAESSYVNAKQILEQYIVKNAMKEKTEFAFKPFSPLSSGAHHYATLDLKIQKLIEEGNYEEAEALCTVLIDLSLKGLRYLQTYDWLFLRSIVTAGYIGWIVYCLIFILETFVVNPELEQHSFSSQGYQKSSRSANVMIQGIAVSGFIGLSYILFVQDSPILYYAYGVFPFFFWAEVFKKQRVLRNISPNNNLAWYTVFGIGLAFVVTLELLAFSYFNRGVLSCFFVLGATWPFFMPHKVQTENRNTLIIWSVFCLCTAVFPSLPVEKGEDIPLVLMGGFLVLVSGFIAYIKAPTFMRPSDLKLGQNVIGFQMFMLVLSMVLVHNTAGHLQAKRGLPILNQLLNWLVLALSSSLPFLYGRKASHYYIHRLVIIYLAFAPAFVLLSISYEAMFYFFFSNTLLLWITIEKQLYFNNDTNPRLSPINDTGRSTVAYRVLQRGDIRIAATFLFFINVAFFGTGNIASISSFSLESVYRLTTVFDPFLMGALLIFKILVPFLLVSSACEILARSLDLLPFSLFLLTLSSTDVMTLNFFYLVRDDGSWLEIGTSISHFCIASSFVIFTIVLYGVSNFMVGSVIITNSDGKRKFH</sequence>
<dbReference type="InterPro" id="IPR002591">
    <property type="entry name" value="Phosphodiest/P_Trfase"/>
</dbReference>
<protein>
    <recommendedName>
        <fullName evidence="4 13">GPI ethanolamine phosphate transferase 1</fullName>
        <ecNumber evidence="13">2.-.-.-</ecNumber>
    </recommendedName>
</protein>
<comment type="function">
    <text evidence="12 13">Ethanolamine phosphate transferase involved in glycosylphosphatidylinositol-anchor biosynthesis. Transfers ethanolamine phosphate to the first alpha-1,4-linked mannose of the glycosylphosphatidylinositol precursor of GPI-anchor.</text>
</comment>
<dbReference type="CDD" id="cd16020">
    <property type="entry name" value="GPI_EPT_1"/>
    <property type="match status" value="1"/>
</dbReference>
<feature type="transmembrane region" description="Helical" evidence="13">
    <location>
        <begin position="701"/>
        <end position="718"/>
    </location>
</feature>
<evidence type="ECO:0000256" key="9">
    <source>
        <dbReference type="ARBA" id="ARBA00022989"/>
    </source>
</evidence>
<proteinExistence type="inferred from homology"/>
<evidence type="ECO:0000256" key="3">
    <source>
        <dbReference type="ARBA" id="ARBA00008400"/>
    </source>
</evidence>
<feature type="transmembrane region" description="Helical" evidence="13">
    <location>
        <begin position="725"/>
        <end position="743"/>
    </location>
</feature>
<organism evidence="15 16">
    <name type="scientific">Basidiobolus ranarum</name>
    <dbReference type="NCBI Taxonomy" id="34480"/>
    <lineage>
        <taxon>Eukaryota</taxon>
        <taxon>Fungi</taxon>
        <taxon>Fungi incertae sedis</taxon>
        <taxon>Zoopagomycota</taxon>
        <taxon>Entomophthoromycotina</taxon>
        <taxon>Basidiobolomycetes</taxon>
        <taxon>Basidiobolales</taxon>
        <taxon>Basidiobolaceae</taxon>
        <taxon>Basidiobolus</taxon>
    </lineage>
</organism>
<keyword evidence="5 13" id="KW-0337">GPI-anchor biosynthesis</keyword>
<dbReference type="EMBL" id="JASJQH010000113">
    <property type="protein sequence ID" value="KAK9766927.1"/>
    <property type="molecule type" value="Genomic_DNA"/>
</dbReference>
<evidence type="ECO:0000256" key="13">
    <source>
        <dbReference type="RuleBase" id="RU367138"/>
    </source>
</evidence>
<evidence type="ECO:0000256" key="7">
    <source>
        <dbReference type="ARBA" id="ARBA00022692"/>
    </source>
</evidence>
<reference evidence="15 16" key="1">
    <citation type="submission" date="2023-04" db="EMBL/GenBank/DDBJ databases">
        <title>Genome of Basidiobolus ranarum AG-B5.</title>
        <authorList>
            <person name="Stajich J.E."/>
            <person name="Carter-House D."/>
            <person name="Gryganskyi A."/>
        </authorList>
    </citation>
    <scope>NUCLEOTIDE SEQUENCE [LARGE SCALE GENOMIC DNA]</scope>
    <source>
        <strain evidence="15 16">AG-B5</strain>
    </source>
</reference>
<dbReference type="Gene3D" id="3.40.720.10">
    <property type="entry name" value="Alkaline Phosphatase, subunit A"/>
    <property type="match status" value="1"/>
</dbReference>
<dbReference type="Pfam" id="PF01663">
    <property type="entry name" value="Phosphodiest"/>
    <property type="match status" value="1"/>
</dbReference>
<feature type="transmembrane region" description="Helical" evidence="13">
    <location>
        <begin position="552"/>
        <end position="573"/>
    </location>
</feature>
<evidence type="ECO:0000256" key="4">
    <source>
        <dbReference type="ARBA" id="ARBA00020831"/>
    </source>
</evidence>
<dbReference type="Proteomes" id="UP001479436">
    <property type="component" value="Unassembled WGS sequence"/>
</dbReference>
<feature type="transmembrane region" description="Helical" evidence="13">
    <location>
        <begin position="607"/>
        <end position="625"/>
    </location>
</feature>
<evidence type="ECO:0000313" key="16">
    <source>
        <dbReference type="Proteomes" id="UP001479436"/>
    </source>
</evidence>